<dbReference type="EMBL" id="RQTK01000459">
    <property type="protein sequence ID" value="RUS79315.1"/>
    <property type="molecule type" value="Genomic_DNA"/>
</dbReference>
<organism evidence="3 4">
    <name type="scientific">Elysia chlorotica</name>
    <name type="common">Eastern emerald elysia</name>
    <name type="synonym">Sea slug</name>
    <dbReference type="NCBI Taxonomy" id="188477"/>
    <lineage>
        <taxon>Eukaryota</taxon>
        <taxon>Metazoa</taxon>
        <taxon>Spiralia</taxon>
        <taxon>Lophotrochozoa</taxon>
        <taxon>Mollusca</taxon>
        <taxon>Gastropoda</taxon>
        <taxon>Heterobranchia</taxon>
        <taxon>Euthyneura</taxon>
        <taxon>Panpulmonata</taxon>
        <taxon>Sacoglossa</taxon>
        <taxon>Placobranchoidea</taxon>
        <taxon>Plakobranchidae</taxon>
        <taxon>Elysia</taxon>
    </lineage>
</organism>
<feature type="compositionally biased region" description="Basic and acidic residues" evidence="1">
    <location>
        <begin position="318"/>
        <end position="327"/>
    </location>
</feature>
<feature type="transmembrane region" description="Helical" evidence="2">
    <location>
        <begin position="500"/>
        <end position="522"/>
    </location>
</feature>
<feature type="region of interest" description="Disordered" evidence="1">
    <location>
        <begin position="402"/>
        <end position="421"/>
    </location>
</feature>
<reference evidence="3 4" key="1">
    <citation type="submission" date="2019-01" db="EMBL/GenBank/DDBJ databases">
        <title>A draft genome assembly of the solar-powered sea slug Elysia chlorotica.</title>
        <authorList>
            <person name="Cai H."/>
            <person name="Li Q."/>
            <person name="Fang X."/>
            <person name="Li J."/>
            <person name="Curtis N.E."/>
            <person name="Altenburger A."/>
            <person name="Shibata T."/>
            <person name="Feng M."/>
            <person name="Maeda T."/>
            <person name="Schwartz J.A."/>
            <person name="Shigenobu S."/>
            <person name="Lundholm N."/>
            <person name="Nishiyama T."/>
            <person name="Yang H."/>
            <person name="Hasebe M."/>
            <person name="Li S."/>
            <person name="Pierce S.K."/>
            <person name="Wang J."/>
        </authorList>
    </citation>
    <scope>NUCLEOTIDE SEQUENCE [LARGE SCALE GENOMIC DNA]</scope>
    <source>
        <strain evidence="3">EC2010</strain>
        <tissue evidence="3">Whole organism of an adult</tissue>
    </source>
</reference>
<gene>
    <name evidence="3" type="ORF">EGW08_012933</name>
</gene>
<feature type="transmembrane region" description="Helical" evidence="2">
    <location>
        <begin position="131"/>
        <end position="150"/>
    </location>
</feature>
<feature type="compositionally biased region" description="Low complexity" evidence="1">
    <location>
        <begin position="346"/>
        <end position="378"/>
    </location>
</feature>
<evidence type="ECO:0000256" key="1">
    <source>
        <dbReference type="SAM" id="MobiDB-lite"/>
    </source>
</evidence>
<dbReference type="OrthoDB" id="10022583at2759"/>
<comment type="caution">
    <text evidence="3">The sequence shown here is derived from an EMBL/GenBank/DDBJ whole genome shotgun (WGS) entry which is preliminary data.</text>
</comment>
<keyword evidence="2" id="KW-1133">Transmembrane helix</keyword>
<evidence type="ECO:0000313" key="4">
    <source>
        <dbReference type="Proteomes" id="UP000271974"/>
    </source>
</evidence>
<feature type="region of interest" description="Disordered" evidence="1">
    <location>
        <begin position="313"/>
        <end position="394"/>
    </location>
</feature>
<dbReference type="PANTHER" id="PTHR35555:SF3">
    <property type="entry name" value="ENDONUCLEASE-REVERSE TRANSCRIPTASE"/>
    <property type="match status" value="1"/>
</dbReference>
<feature type="transmembrane region" description="Helical" evidence="2">
    <location>
        <begin position="591"/>
        <end position="613"/>
    </location>
</feature>
<dbReference type="PANTHER" id="PTHR35555">
    <property type="entry name" value="ENDONUCLEASE-REVERSE TRANSCRIPTASE"/>
    <property type="match status" value="1"/>
</dbReference>
<dbReference type="Proteomes" id="UP000271974">
    <property type="component" value="Unassembled WGS sequence"/>
</dbReference>
<evidence type="ECO:0000313" key="3">
    <source>
        <dbReference type="EMBL" id="RUS79315.1"/>
    </source>
</evidence>
<feature type="transmembrane region" description="Helical" evidence="2">
    <location>
        <begin position="528"/>
        <end position="546"/>
    </location>
</feature>
<proteinExistence type="predicted"/>
<feature type="transmembrane region" description="Helical" evidence="2">
    <location>
        <begin position="92"/>
        <end position="111"/>
    </location>
</feature>
<feature type="transmembrane region" description="Helical" evidence="2">
    <location>
        <begin position="231"/>
        <end position="251"/>
    </location>
</feature>
<evidence type="ECO:0000256" key="2">
    <source>
        <dbReference type="SAM" id="Phobius"/>
    </source>
</evidence>
<name>A0A3S1BB40_ELYCH</name>
<protein>
    <submittedName>
        <fullName evidence="3">Uncharacterized protein</fullName>
    </submittedName>
</protein>
<sequence length="618" mass="68530">MTGMTSGVPHPSPVFTASQRQQTNIAMHRLDISDRDHLVSSVTLRADDAFQRSEVTFSRRVPDWLWAILTAVLGINTDNSPCRFTVAMVMRFLTIFSAIVFACSAIVFKVFDVISSNTKTTMFDAIGDALLGAYWVGMGIYARSLAARLFSNTLFVECIQMHSKTIFKMNTALIIVVLSLTVVGTNLYSNKSFVEWHPPVTDENRKNQEGTCYTAGVNVALCETYLIARTVYSAFNLLWNLLVSTIMLSVCRTHTICIRRFMRELLYDNKIYEEFVMLQAITSQMSPEQQSSNQRDRPMTMAAIIESKGWDTSISELDGGRDERAPDNADIYRTMRNIRRSTYNLSRTSAGAPGAAAVGTATSPRTQSSSGSNTLGLPGSPPSLPTHAPSQPLQSLAMPLPTTALTAPNGRDSQADGDTTSTRQMSLVSNSYDNQAFTPETPADEHSLLHQYNNILASLGADEALLRQALERGEPPIMNNEDLLFKFFQLVRRLSSTSRLLQRWMSSVISMVMVWCALYILYWTSNPVTWLGLFTFAVPLAILYLLTSAYAEVNFEACKIVKFVLPTPDRMDSLDFMTSHPPELKVFSFSISYNAITTVVAGVAVTFATSILLEQVMG</sequence>
<keyword evidence="2" id="KW-0472">Membrane</keyword>
<dbReference type="AlphaFoldDB" id="A0A3S1BB40"/>
<accession>A0A3S1BB40</accession>
<feature type="transmembrane region" description="Helical" evidence="2">
    <location>
        <begin position="171"/>
        <end position="189"/>
    </location>
</feature>
<keyword evidence="4" id="KW-1185">Reference proteome</keyword>
<keyword evidence="2" id="KW-0812">Transmembrane</keyword>